<protein>
    <submittedName>
        <fullName evidence="1">Uncharacterized protein</fullName>
    </submittedName>
</protein>
<keyword evidence="2" id="KW-1185">Reference proteome</keyword>
<organism evidence="1 2">
    <name type="scientific">Orchesella dallaii</name>
    <dbReference type="NCBI Taxonomy" id="48710"/>
    <lineage>
        <taxon>Eukaryota</taxon>
        <taxon>Metazoa</taxon>
        <taxon>Ecdysozoa</taxon>
        <taxon>Arthropoda</taxon>
        <taxon>Hexapoda</taxon>
        <taxon>Collembola</taxon>
        <taxon>Entomobryomorpha</taxon>
        <taxon>Entomobryoidea</taxon>
        <taxon>Orchesellidae</taxon>
        <taxon>Orchesellinae</taxon>
        <taxon>Orchesella</taxon>
    </lineage>
</organism>
<comment type="caution">
    <text evidence="1">The sequence shown here is derived from an EMBL/GenBank/DDBJ whole genome shotgun (WGS) entry which is preliminary data.</text>
</comment>
<evidence type="ECO:0000313" key="1">
    <source>
        <dbReference type="EMBL" id="CAL8111561.1"/>
    </source>
</evidence>
<accession>A0ABP1QU99</accession>
<dbReference type="EMBL" id="CAXLJM020000046">
    <property type="protein sequence ID" value="CAL8111561.1"/>
    <property type="molecule type" value="Genomic_DNA"/>
</dbReference>
<sequence>MHLRCEKCSRGRGGGGGWPKNHVSECGSDVTEGLSLLDVDKINALYDCQGCHRHRWRPMTSLTSDDKSDMYHFGYYGKRGSRLFPCRGYVEGELAIGKYDDSKNICYISYGSTVKKLTSEAEVLTIPGGLSRGGFSYKLISSDRYSDSELIRIAVPAGRVGRIPFDTERGVGYIAYTTFFEDNGVKVDSIGKVWNRAGELNVAHFPHGPAEKLVSDEEFYVMTCSKD</sequence>
<reference evidence="1 2" key="1">
    <citation type="submission" date="2024-08" db="EMBL/GenBank/DDBJ databases">
        <authorList>
            <person name="Cucini C."/>
            <person name="Frati F."/>
        </authorList>
    </citation>
    <scope>NUCLEOTIDE SEQUENCE [LARGE SCALE GENOMIC DNA]</scope>
</reference>
<proteinExistence type="predicted"/>
<evidence type="ECO:0000313" key="2">
    <source>
        <dbReference type="Proteomes" id="UP001642540"/>
    </source>
</evidence>
<gene>
    <name evidence="1" type="ORF">ODALV1_LOCUS15152</name>
</gene>
<dbReference type="Proteomes" id="UP001642540">
    <property type="component" value="Unassembled WGS sequence"/>
</dbReference>
<name>A0ABP1QU99_9HEXA</name>